<keyword evidence="2" id="KW-1185">Reference proteome</keyword>
<protein>
    <submittedName>
        <fullName evidence="1">Uncharacterized protein</fullName>
    </submittedName>
</protein>
<name>A0ABS4H5R5_9BACL</name>
<comment type="caution">
    <text evidence="1">The sequence shown here is derived from an EMBL/GenBank/DDBJ whole genome shotgun (WGS) entry which is preliminary data.</text>
</comment>
<accession>A0ABS4H5R5</accession>
<reference evidence="1 2" key="1">
    <citation type="submission" date="2021-03" db="EMBL/GenBank/DDBJ databases">
        <title>Genomic Encyclopedia of Type Strains, Phase IV (KMG-IV): sequencing the most valuable type-strain genomes for metagenomic binning, comparative biology and taxonomic classification.</title>
        <authorList>
            <person name="Goeker M."/>
        </authorList>
    </citation>
    <scope>NUCLEOTIDE SEQUENCE [LARGE SCALE GENOMIC DNA]</scope>
    <source>
        <strain evidence="1 2">DSM 23491</strain>
    </source>
</reference>
<sequence length="328" mass="37660">MNPVVTLRPDLRTVNGEVQDIMFHNQYVGSLTLVYREGHRLAGGVHLDEENLPEHAKDEVINFIRDYVVQLSDAVATDVYEVFVTCSTVERIIDESGNKGLFNEEDENEEEMNSLPYSSSDIFVYDNDNQQLQLELISAGRNVSQYEVQDEEGRLLAEVTLKQYGADIVGTVEWKYDPSEAEIDAVVDLLIREWDDQEIDTFSIDMKTEEGWLERIELAYDDFNRQDNQYPGHKEDQECYVTLSRKDGEMLTYAVYERQRGGLPVGTATIDISGRQISGFIDFDIPGTSQSRQNIANCLKQELRKEKTFDALHLTMLYRNEVIDEILI</sequence>
<proteinExistence type="predicted"/>
<dbReference type="Proteomes" id="UP001519273">
    <property type="component" value="Unassembled WGS sequence"/>
</dbReference>
<organism evidence="1 2">
    <name type="scientific">Paenibacillus sediminis</name>
    <dbReference type="NCBI Taxonomy" id="664909"/>
    <lineage>
        <taxon>Bacteria</taxon>
        <taxon>Bacillati</taxon>
        <taxon>Bacillota</taxon>
        <taxon>Bacilli</taxon>
        <taxon>Bacillales</taxon>
        <taxon>Paenibacillaceae</taxon>
        <taxon>Paenibacillus</taxon>
    </lineage>
</organism>
<dbReference type="RefSeq" id="WP_209850873.1">
    <property type="nucleotide sequence ID" value="NZ_CBCRVE010000004.1"/>
</dbReference>
<evidence type="ECO:0000313" key="1">
    <source>
        <dbReference type="EMBL" id="MBP1937722.1"/>
    </source>
</evidence>
<dbReference type="EMBL" id="JAGGKP010000007">
    <property type="protein sequence ID" value="MBP1937722.1"/>
    <property type="molecule type" value="Genomic_DNA"/>
</dbReference>
<evidence type="ECO:0000313" key="2">
    <source>
        <dbReference type="Proteomes" id="UP001519273"/>
    </source>
</evidence>
<gene>
    <name evidence="1" type="ORF">J2Z20_002637</name>
</gene>